<feature type="domain" description="RNase H type-1" evidence="8">
    <location>
        <begin position="33"/>
        <end position="164"/>
    </location>
</feature>
<reference evidence="9 10" key="1">
    <citation type="submission" date="2023-11" db="EMBL/GenBank/DDBJ databases">
        <authorList>
            <person name="Okamura Y."/>
        </authorList>
    </citation>
    <scope>NUCLEOTIDE SEQUENCE [LARGE SCALE GENOMIC DNA]</scope>
</reference>
<evidence type="ECO:0000256" key="7">
    <source>
        <dbReference type="ARBA" id="ARBA00022801"/>
    </source>
</evidence>
<evidence type="ECO:0000259" key="8">
    <source>
        <dbReference type="PROSITE" id="PS50879"/>
    </source>
</evidence>
<dbReference type="PROSITE" id="PS50879">
    <property type="entry name" value="RNASE_H_1"/>
    <property type="match status" value="1"/>
</dbReference>
<evidence type="ECO:0000256" key="4">
    <source>
        <dbReference type="ARBA" id="ARBA00022722"/>
    </source>
</evidence>
<dbReference type="PANTHER" id="PTHR10642:SF26">
    <property type="entry name" value="RIBONUCLEASE H1"/>
    <property type="match status" value="1"/>
</dbReference>
<evidence type="ECO:0000256" key="5">
    <source>
        <dbReference type="ARBA" id="ARBA00022723"/>
    </source>
</evidence>
<dbReference type="GO" id="GO:0046872">
    <property type="term" value="F:metal ion binding"/>
    <property type="evidence" value="ECO:0007669"/>
    <property type="project" value="UniProtKB-KW"/>
</dbReference>
<comment type="catalytic activity">
    <reaction evidence="1">
        <text>Endonucleolytic cleavage to 5'-phosphomonoester.</text>
        <dbReference type="EC" id="3.1.26.4"/>
    </reaction>
</comment>
<dbReference type="GO" id="GO:0003676">
    <property type="term" value="F:nucleic acid binding"/>
    <property type="evidence" value="ECO:0007669"/>
    <property type="project" value="InterPro"/>
</dbReference>
<dbReference type="AlphaFoldDB" id="A0AAV1JWJ2"/>
<name>A0AAV1JWJ2_9NEOP</name>
<dbReference type="InterPro" id="IPR036397">
    <property type="entry name" value="RNaseH_sf"/>
</dbReference>
<evidence type="ECO:0000256" key="6">
    <source>
        <dbReference type="ARBA" id="ARBA00022759"/>
    </source>
</evidence>
<dbReference type="InterPro" id="IPR002156">
    <property type="entry name" value="RNaseH_domain"/>
</dbReference>
<dbReference type="PANTHER" id="PTHR10642">
    <property type="entry name" value="RIBONUCLEASE H1"/>
    <property type="match status" value="1"/>
</dbReference>
<dbReference type="Pfam" id="PF00075">
    <property type="entry name" value="RNase_H"/>
    <property type="match status" value="1"/>
</dbReference>
<keyword evidence="6" id="KW-0255">Endonuclease</keyword>
<dbReference type="GO" id="GO:0004523">
    <property type="term" value="F:RNA-DNA hybrid ribonuclease activity"/>
    <property type="evidence" value="ECO:0007669"/>
    <property type="project" value="UniProtKB-EC"/>
</dbReference>
<dbReference type="EC" id="3.1.26.4" evidence="3"/>
<gene>
    <name evidence="9" type="ORF">LNINA_LOCUS12166</name>
</gene>
<comment type="similarity">
    <text evidence="2">Belongs to the RNase H family.</text>
</comment>
<keyword evidence="7" id="KW-0378">Hydrolase</keyword>
<keyword evidence="5" id="KW-0479">Metal-binding</keyword>
<evidence type="ECO:0000256" key="1">
    <source>
        <dbReference type="ARBA" id="ARBA00000077"/>
    </source>
</evidence>
<dbReference type="InterPro" id="IPR050092">
    <property type="entry name" value="RNase_H"/>
</dbReference>
<evidence type="ECO:0000313" key="9">
    <source>
        <dbReference type="EMBL" id="CAK1553152.1"/>
    </source>
</evidence>
<dbReference type="SUPFAM" id="SSF53098">
    <property type="entry name" value="Ribonuclease H-like"/>
    <property type="match status" value="1"/>
</dbReference>
<dbReference type="Gene3D" id="3.30.420.10">
    <property type="entry name" value="Ribonuclease H-like superfamily/Ribonuclease H"/>
    <property type="match status" value="1"/>
</dbReference>
<sequence length="205" mass="23350">MEGRANPMEMPHPAHEPLLTYKTYDSELDLETQTDTSNFFTDGSKFDEGVGAAVVIFKEKVQKKFVKIKLASYCTVFQAEMVALHRAFELMEREKSPNINVCSDSRSALDDITSGRSLNPLAVQIRRKISKMREHKTITLFWIKAHAGHEGNERADLLAKEAAQNNKKKPDYDLCPISTIKRLIRTESAQRWEEDYQNGETASIN</sequence>
<keyword evidence="10" id="KW-1185">Reference proteome</keyword>
<dbReference type="CDD" id="cd09276">
    <property type="entry name" value="Rnase_HI_RT_non_LTR"/>
    <property type="match status" value="1"/>
</dbReference>
<evidence type="ECO:0000313" key="10">
    <source>
        <dbReference type="Proteomes" id="UP001497472"/>
    </source>
</evidence>
<accession>A0AAV1JWJ2</accession>
<organism evidence="9 10">
    <name type="scientific">Leptosia nina</name>
    <dbReference type="NCBI Taxonomy" id="320188"/>
    <lineage>
        <taxon>Eukaryota</taxon>
        <taxon>Metazoa</taxon>
        <taxon>Ecdysozoa</taxon>
        <taxon>Arthropoda</taxon>
        <taxon>Hexapoda</taxon>
        <taxon>Insecta</taxon>
        <taxon>Pterygota</taxon>
        <taxon>Neoptera</taxon>
        <taxon>Endopterygota</taxon>
        <taxon>Lepidoptera</taxon>
        <taxon>Glossata</taxon>
        <taxon>Ditrysia</taxon>
        <taxon>Papilionoidea</taxon>
        <taxon>Pieridae</taxon>
        <taxon>Pierinae</taxon>
        <taxon>Leptosia</taxon>
    </lineage>
</organism>
<evidence type="ECO:0000256" key="3">
    <source>
        <dbReference type="ARBA" id="ARBA00012180"/>
    </source>
</evidence>
<comment type="caution">
    <text evidence="9">The sequence shown here is derived from an EMBL/GenBank/DDBJ whole genome shotgun (WGS) entry which is preliminary data.</text>
</comment>
<dbReference type="Proteomes" id="UP001497472">
    <property type="component" value="Unassembled WGS sequence"/>
</dbReference>
<evidence type="ECO:0000256" key="2">
    <source>
        <dbReference type="ARBA" id="ARBA00005300"/>
    </source>
</evidence>
<dbReference type="EMBL" id="CAVLEF010000203">
    <property type="protein sequence ID" value="CAK1553152.1"/>
    <property type="molecule type" value="Genomic_DNA"/>
</dbReference>
<protein>
    <recommendedName>
        <fullName evidence="3">ribonuclease H</fullName>
        <ecNumber evidence="3">3.1.26.4</ecNumber>
    </recommendedName>
</protein>
<proteinExistence type="inferred from homology"/>
<dbReference type="InterPro" id="IPR012337">
    <property type="entry name" value="RNaseH-like_sf"/>
</dbReference>
<keyword evidence="4" id="KW-0540">Nuclease</keyword>
<dbReference type="GO" id="GO:0043137">
    <property type="term" value="P:DNA replication, removal of RNA primer"/>
    <property type="evidence" value="ECO:0007669"/>
    <property type="project" value="TreeGrafter"/>
</dbReference>